<proteinExistence type="predicted"/>
<comment type="caution">
    <text evidence="1">The sequence shown here is derived from an EMBL/GenBank/DDBJ whole genome shotgun (WGS) entry which is preliminary data.</text>
</comment>
<gene>
    <name evidence="1" type="ORF">AVEN_150078_1</name>
</gene>
<evidence type="ECO:0000313" key="2">
    <source>
        <dbReference type="Proteomes" id="UP000499080"/>
    </source>
</evidence>
<name>A0A4Y2DG02_ARAVE</name>
<keyword evidence="2" id="KW-1185">Reference proteome</keyword>
<protein>
    <submittedName>
        <fullName evidence="1">Uncharacterized protein</fullName>
    </submittedName>
</protein>
<reference evidence="1 2" key="1">
    <citation type="journal article" date="2019" name="Sci. Rep.">
        <title>Orb-weaving spider Araneus ventricosus genome elucidates the spidroin gene catalogue.</title>
        <authorList>
            <person name="Kono N."/>
            <person name="Nakamura H."/>
            <person name="Ohtoshi R."/>
            <person name="Moran D.A.P."/>
            <person name="Shinohara A."/>
            <person name="Yoshida Y."/>
            <person name="Fujiwara M."/>
            <person name="Mori M."/>
            <person name="Tomita M."/>
            <person name="Arakawa K."/>
        </authorList>
    </citation>
    <scope>NUCLEOTIDE SEQUENCE [LARGE SCALE GENOMIC DNA]</scope>
</reference>
<evidence type="ECO:0000313" key="1">
    <source>
        <dbReference type="EMBL" id="GBM15057.1"/>
    </source>
</evidence>
<accession>A0A4Y2DG02</accession>
<dbReference type="PANTHER" id="PTHR19446">
    <property type="entry name" value="REVERSE TRANSCRIPTASES"/>
    <property type="match status" value="1"/>
</dbReference>
<dbReference type="AlphaFoldDB" id="A0A4Y2DG02"/>
<dbReference type="Proteomes" id="UP000499080">
    <property type="component" value="Unassembled WGS sequence"/>
</dbReference>
<organism evidence="1 2">
    <name type="scientific">Araneus ventricosus</name>
    <name type="common">Orbweaver spider</name>
    <name type="synonym">Epeira ventricosa</name>
    <dbReference type="NCBI Taxonomy" id="182803"/>
    <lineage>
        <taxon>Eukaryota</taxon>
        <taxon>Metazoa</taxon>
        <taxon>Ecdysozoa</taxon>
        <taxon>Arthropoda</taxon>
        <taxon>Chelicerata</taxon>
        <taxon>Arachnida</taxon>
        <taxon>Araneae</taxon>
        <taxon>Araneomorphae</taxon>
        <taxon>Entelegynae</taxon>
        <taxon>Araneoidea</taxon>
        <taxon>Araneidae</taxon>
        <taxon>Araneus</taxon>
    </lineage>
</organism>
<sequence>MELVQNILKTLYPDTPLEATSAGPSPPAQNDRPFSRREIRIIKHLNKTKAPGFDGLDNIILQQIHQASPELLLLIFNRCLGFGVFPSTFKIGVIVLSYKDGKDQKDPKSYRPISLLPSLCKLLEKLMTQRLTFHMKTTNQQNSNQYGFKEDVSIDHALD</sequence>
<dbReference type="EMBL" id="BGPR01000354">
    <property type="protein sequence ID" value="GBM15057.1"/>
    <property type="molecule type" value="Genomic_DNA"/>
</dbReference>
<dbReference type="OrthoDB" id="411871at2759"/>